<accession>A0ABX1D9Y2</accession>
<gene>
    <name evidence="2" type="ORF">HC176_00465</name>
</gene>
<dbReference type="RefSeq" id="WP_167916215.1">
    <property type="nucleotide sequence ID" value="NZ_JAAVJS010000001.1"/>
</dbReference>
<evidence type="ECO:0000313" key="2">
    <source>
        <dbReference type="EMBL" id="NJX13957.1"/>
    </source>
</evidence>
<dbReference type="Gene3D" id="3.90.1200.10">
    <property type="match status" value="1"/>
</dbReference>
<proteinExistence type="predicted"/>
<organism evidence="2 3">
    <name type="scientific">Tamlana crocina</name>
    <dbReference type="NCBI Taxonomy" id="393006"/>
    <lineage>
        <taxon>Bacteria</taxon>
        <taxon>Pseudomonadati</taxon>
        <taxon>Bacteroidota</taxon>
        <taxon>Flavobacteriia</taxon>
        <taxon>Flavobacteriales</taxon>
        <taxon>Flavobacteriaceae</taxon>
        <taxon>Tamlana</taxon>
    </lineage>
</organism>
<dbReference type="Proteomes" id="UP000760545">
    <property type="component" value="Unassembled WGS sequence"/>
</dbReference>
<reference evidence="2 3" key="1">
    <citation type="submission" date="2020-03" db="EMBL/GenBank/DDBJ databases">
        <title>Tamlana sp. nov, isolated from XXX.</title>
        <authorList>
            <person name="Cao W.R."/>
        </authorList>
    </citation>
    <scope>NUCLEOTIDE SEQUENCE [LARGE SCALE GENOMIC DNA]</scope>
    <source>
        <strain evidence="2 3">HST1-43</strain>
    </source>
</reference>
<evidence type="ECO:0000313" key="3">
    <source>
        <dbReference type="Proteomes" id="UP000760545"/>
    </source>
</evidence>
<dbReference type="InterPro" id="IPR011009">
    <property type="entry name" value="Kinase-like_dom_sf"/>
</dbReference>
<keyword evidence="1" id="KW-0175">Coiled coil</keyword>
<feature type="coiled-coil region" evidence="1">
    <location>
        <begin position="341"/>
        <end position="368"/>
    </location>
</feature>
<protein>
    <submittedName>
        <fullName evidence="2">Trehalose synthase</fullName>
    </submittedName>
</protein>
<dbReference type="EMBL" id="JAAVJS010000001">
    <property type="protein sequence ID" value="NJX13957.1"/>
    <property type="molecule type" value="Genomic_DNA"/>
</dbReference>
<comment type="caution">
    <text evidence="2">The sequence shown here is derived from an EMBL/GenBank/DDBJ whole genome shotgun (WGS) entry which is preliminary data.</text>
</comment>
<dbReference type="SUPFAM" id="SSF56112">
    <property type="entry name" value="Protein kinase-like (PK-like)"/>
    <property type="match status" value="1"/>
</dbReference>
<sequence>MSNSVSKSSVQPVFVSAKPWEALLDHTDFVKTFLLDVLQNYIVEQRWYGGKSSQMKYIELAEYFKIQQDGEIYFGLILEVNFVEAFYQHYFLPIAFVTDENFAKENRILPIEINNQTGYIIDATHLEAFRKLVFERIATAEPKDTTKVQYHKSHLFKNLTYESSRFMGLEQSNTSLVYNEKYVLKFFRRIFADKNPDYEMSRFLSEKKEFKNTPAYLGSINLVDSNSANITIGLMQKMIPNEGDAWEYMLKELHKIFSNIEYKNIHIDALPNTELYQRLKIKDIPAEIIDWAGLNIFTQVRTLAKRTAEMHIALGSEFEETAFTPTHYNNDYTVWLKNKMLYQFQNRLNTIENNLHKLEDIALDLANEFLDKKNLIRKRFLNFDWTKLKGERIRIHGDYHLGQILVKNNDFYILDFEGEPESTIRDRTVKQPPLKDVAGLFRSFHYAIYANVFNNKEQYKASLEQLFKASEILYRYITGLFLGTYVTETQNANLNLGYNQERIFILKYCLLEKAIYELGYELNSRPQWAAIPLKGISNIINH</sequence>
<evidence type="ECO:0000256" key="1">
    <source>
        <dbReference type="SAM" id="Coils"/>
    </source>
</evidence>
<keyword evidence="3" id="KW-1185">Reference proteome</keyword>
<name>A0ABX1D9Y2_9FLAO</name>